<feature type="transmembrane region" description="Helical" evidence="1">
    <location>
        <begin position="97"/>
        <end position="117"/>
    </location>
</feature>
<sequence length="280" mass="30270">MFNYGGGPPLAFTAPFTGEVVGNVVAAYVADDQGITVFLAAAMAGCFFAEKAFMLGKRNTITATALLAALICVVYTTWELAYFYAGLMAQPDTCKTATAWGVLRSISNALAFLHLFLRADVANSINPHWHMWRRVGIALTVINWALLIVAPALRRITLIPTKLGARCSAQYESVSFTLMWVSQLVCHVAFTLMFVYPLVRHMNELKQSTADSALEAGVAARGSSRDDDVYRTLVRRAAGALALSATFTGENEAIRNRQGVGSTATEARSSSVVITPARYS</sequence>
<dbReference type="Proteomes" id="UP000664859">
    <property type="component" value="Unassembled WGS sequence"/>
</dbReference>
<gene>
    <name evidence="2" type="ORF">JKP88DRAFT_348810</name>
</gene>
<organism evidence="2 3">
    <name type="scientific">Tribonema minus</name>
    <dbReference type="NCBI Taxonomy" id="303371"/>
    <lineage>
        <taxon>Eukaryota</taxon>
        <taxon>Sar</taxon>
        <taxon>Stramenopiles</taxon>
        <taxon>Ochrophyta</taxon>
        <taxon>PX clade</taxon>
        <taxon>Xanthophyceae</taxon>
        <taxon>Tribonematales</taxon>
        <taxon>Tribonemataceae</taxon>
        <taxon>Tribonema</taxon>
    </lineage>
</organism>
<dbReference type="AlphaFoldDB" id="A0A836CG65"/>
<keyword evidence="1" id="KW-0472">Membrane</keyword>
<feature type="transmembrane region" description="Helical" evidence="1">
    <location>
        <begin position="177"/>
        <end position="199"/>
    </location>
</feature>
<feature type="transmembrane region" description="Helical" evidence="1">
    <location>
        <begin position="35"/>
        <end position="53"/>
    </location>
</feature>
<keyword evidence="1" id="KW-1133">Transmembrane helix</keyword>
<accession>A0A836CG65</accession>
<proteinExistence type="predicted"/>
<dbReference type="EMBL" id="JAFCMP010000235">
    <property type="protein sequence ID" value="KAG5182621.1"/>
    <property type="molecule type" value="Genomic_DNA"/>
</dbReference>
<evidence type="ECO:0000313" key="2">
    <source>
        <dbReference type="EMBL" id="KAG5182621.1"/>
    </source>
</evidence>
<name>A0A836CG65_9STRA</name>
<comment type="caution">
    <text evidence="2">The sequence shown here is derived from an EMBL/GenBank/DDBJ whole genome shotgun (WGS) entry which is preliminary data.</text>
</comment>
<feature type="transmembrane region" description="Helical" evidence="1">
    <location>
        <begin position="137"/>
        <end position="157"/>
    </location>
</feature>
<protein>
    <submittedName>
        <fullName evidence="2">Uncharacterized protein</fullName>
    </submittedName>
</protein>
<keyword evidence="3" id="KW-1185">Reference proteome</keyword>
<evidence type="ECO:0000256" key="1">
    <source>
        <dbReference type="SAM" id="Phobius"/>
    </source>
</evidence>
<evidence type="ECO:0000313" key="3">
    <source>
        <dbReference type="Proteomes" id="UP000664859"/>
    </source>
</evidence>
<keyword evidence="1" id="KW-0812">Transmembrane</keyword>
<feature type="transmembrane region" description="Helical" evidence="1">
    <location>
        <begin position="65"/>
        <end position="85"/>
    </location>
</feature>
<reference evidence="2" key="1">
    <citation type="submission" date="2021-02" db="EMBL/GenBank/DDBJ databases">
        <title>First Annotated Genome of the Yellow-green Alga Tribonema minus.</title>
        <authorList>
            <person name="Mahan K.M."/>
        </authorList>
    </citation>
    <scope>NUCLEOTIDE SEQUENCE</scope>
    <source>
        <strain evidence="2">UTEX B ZZ1240</strain>
    </source>
</reference>